<comment type="caution">
    <text evidence="1">The sequence shown here is derived from an EMBL/GenBank/DDBJ whole genome shotgun (WGS) entry which is preliminary data.</text>
</comment>
<keyword evidence="2" id="KW-1185">Reference proteome</keyword>
<name>D1W6N1_9BACT</name>
<sequence length="492" mass="57012">MKKYIFNTLWAVAAMLTCTSCTDFIFGNEHIDYEDNPLDKRLMQFSGADKIADSLKNVKGTPYTNKDEGGAFNNWYNCLIMFKEGHKHGENMIHGNAIYPHAPYSQEEFAVVHNNAQWPTVEVLSKKNATFFEREAGKEGPKDYIRLIGGHLKRWGMVLYFFDKDGRLMNDDILNNSDQYQIFFTVSDLDDKGNPYEVMDCRGTWKQPRKKRADETDEEYCNDVNKDLSLVDTTPVPATDFAEKTTWEDRAAATPDVFYYEYRDTWQHDLMSDGARDMFNQKLLPPLDRNDAANGYVWDPDQDRVGLKGHITFGGWSNNELGWRDRQGWPYLIKSRRDTYIGTPWRMNRDSYLLPKFYLSVRIMKCEKGKKALIPAKAYQYGVDGLYRHPTYEFSSKFVCTDYNAPFRTEWYKEKGVIQEATQWTEVARFNIPIKVFCSSYDSDPTAADPYEPFYYYMGREMNLSPVDAMEAASGVQTNSIGGGRGFANWYL</sequence>
<proteinExistence type="predicted"/>
<dbReference type="Proteomes" id="UP000005283">
    <property type="component" value="Unassembled WGS sequence"/>
</dbReference>
<evidence type="ECO:0000313" key="1">
    <source>
        <dbReference type="EMBL" id="EFA91836.1"/>
    </source>
</evidence>
<dbReference type="STRING" id="679190.HMPREF0650_1873"/>
<dbReference type="RefSeq" id="WP_004349725.1">
    <property type="nucleotide sequence ID" value="NZ_ADEG01000068.1"/>
</dbReference>
<protein>
    <submittedName>
        <fullName evidence="1">Uncharacterized protein</fullName>
    </submittedName>
</protein>
<organism evidence="1 2">
    <name type="scientific">Hoylesella buccalis ATCC 35310</name>
    <dbReference type="NCBI Taxonomy" id="679190"/>
    <lineage>
        <taxon>Bacteria</taxon>
        <taxon>Pseudomonadati</taxon>
        <taxon>Bacteroidota</taxon>
        <taxon>Bacteroidia</taxon>
        <taxon>Bacteroidales</taxon>
        <taxon>Prevotellaceae</taxon>
        <taxon>Hoylesella</taxon>
    </lineage>
</organism>
<gene>
    <name evidence="1" type="ORF">HMPREF0650_1873</name>
</gene>
<dbReference type="EMBL" id="ADEG01000068">
    <property type="protein sequence ID" value="EFA91836.1"/>
    <property type="molecule type" value="Genomic_DNA"/>
</dbReference>
<evidence type="ECO:0000313" key="2">
    <source>
        <dbReference type="Proteomes" id="UP000005283"/>
    </source>
</evidence>
<reference evidence="1 2" key="1">
    <citation type="submission" date="2009-12" db="EMBL/GenBank/DDBJ databases">
        <title>Genome Sequence of Prevotella buccalis ATCC 35310.</title>
        <authorList>
            <person name="Durkin A.S."/>
            <person name="Madupu R."/>
            <person name="Torralba M."/>
            <person name="Methe B."/>
            <person name="Sutton G."/>
            <person name="Strausberg R.L."/>
            <person name="Nelson K.E."/>
        </authorList>
    </citation>
    <scope>NUCLEOTIDE SEQUENCE [LARGE SCALE GENOMIC DNA]</scope>
    <source>
        <strain evidence="1 2">ATCC 35310</strain>
    </source>
</reference>
<accession>D1W6N1</accession>
<dbReference type="AlphaFoldDB" id="D1W6N1"/>